<dbReference type="Gene3D" id="2.60.210.10">
    <property type="entry name" value="Apoptosis, Tumor Necrosis Factor Receptor Associated Protein 2, Chain A"/>
    <property type="match status" value="1"/>
</dbReference>
<protein>
    <recommendedName>
        <fullName evidence="1">MATH domain-containing protein</fullName>
    </recommendedName>
</protein>
<dbReference type="PANTHER" id="PTHR46162">
    <property type="entry name" value="TRAF-LIKE FAMILY PROTEIN"/>
    <property type="match status" value="1"/>
</dbReference>
<name>A0ABC8S7X1_9AQUA</name>
<proteinExistence type="predicted"/>
<dbReference type="AlphaFoldDB" id="A0ABC8S7X1"/>
<evidence type="ECO:0000259" key="1">
    <source>
        <dbReference type="PROSITE" id="PS50144"/>
    </source>
</evidence>
<dbReference type="Pfam" id="PF22486">
    <property type="entry name" value="MATH_2"/>
    <property type="match status" value="1"/>
</dbReference>
<accession>A0ABC8S7X1</accession>
<keyword evidence="3" id="KW-1185">Reference proteome</keyword>
<dbReference type="Proteomes" id="UP001642360">
    <property type="component" value="Unassembled WGS sequence"/>
</dbReference>
<gene>
    <name evidence="2" type="ORF">ILEXP_LOCUS20491</name>
</gene>
<feature type="domain" description="MATH" evidence="1">
    <location>
        <begin position="6"/>
        <end position="130"/>
    </location>
</feature>
<dbReference type="CDD" id="cd00121">
    <property type="entry name" value="MATH"/>
    <property type="match status" value="1"/>
</dbReference>
<comment type="caution">
    <text evidence="2">The sequence shown here is derived from an EMBL/GenBank/DDBJ whole genome shotgun (WGS) entry which is preliminary data.</text>
</comment>
<reference evidence="2 3" key="1">
    <citation type="submission" date="2024-02" db="EMBL/GenBank/DDBJ databases">
        <authorList>
            <person name="Vignale AGUSTIN F."/>
            <person name="Sosa J E."/>
            <person name="Modenutti C."/>
        </authorList>
    </citation>
    <scope>NUCLEOTIDE SEQUENCE [LARGE SCALE GENOMIC DNA]</scope>
</reference>
<dbReference type="PROSITE" id="PS50144">
    <property type="entry name" value="MATH"/>
    <property type="match status" value="1"/>
</dbReference>
<sequence length="130" mass="15143">MRDFPPADYQFQIKSFSLLSKLVEKRFESGDFYSSGLTWKLCLYPNENGKGHVSLYLAISNTHTLFYEGNVDVNFKLSVYDQLRHKYLTIEDANRRASNFNQLKTECGFAIGEYKGYMFVPEDFFMRATA</sequence>
<dbReference type="PANTHER" id="PTHR46162:SF40">
    <property type="entry name" value="TRAF-LIKE FAMILY PROTEIN"/>
    <property type="match status" value="1"/>
</dbReference>
<evidence type="ECO:0000313" key="2">
    <source>
        <dbReference type="EMBL" id="CAK9152276.1"/>
    </source>
</evidence>
<dbReference type="SUPFAM" id="SSF49599">
    <property type="entry name" value="TRAF domain-like"/>
    <property type="match status" value="1"/>
</dbReference>
<dbReference type="InterPro" id="IPR008974">
    <property type="entry name" value="TRAF-like"/>
</dbReference>
<dbReference type="InterPro" id="IPR002083">
    <property type="entry name" value="MATH/TRAF_dom"/>
</dbReference>
<organism evidence="2 3">
    <name type="scientific">Ilex paraguariensis</name>
    <name type="common">yerba mate</name>
    <dbReference type="NCBI Taxonomy" id="185542"/>
    <lineage>
        <taxon>Eukaryota</taxon>
        <taxon>Viridiplantae</taxon>
        <taxon>Streptophyta</taxon>
        <taxon>Embryophyta</taxon>
        <taxon>Tracheophyta</taxon>
        <taxon>Spermatophyta</taxon>
        <taxon>Magnoliopsida</taxon>
        <taxon>eudicotyledons</taxon>
        <taxon>Gunneridae</taxon>
        <taxon>Pentapetalae</taxon>
        <taxon>asterids</taxon>
        <taxon>campanulids</taxon>
        <taxon>Aquifoliales</taxon>
        <taxon>Aquifoliaceae</taxon>
        <taxon>Ilex</taxon>
    </lineage>
</organism>
<dbReference type="EMBL" id="CAUOFW020002254">
    <property type="protein sequence ID" value="CAK9152276.1"/>
    <property type="molecule type" value="Genomic_DNA"/>
</dbReference>
<evidence type="ECO:0000313" key="3">
    <source>
        <dbReference type="Proteomes" id="UP001642360"/>
    </source>
</evidence>